<dbReference type="PANTHER" id="PTHR31157:SF1">
    <property type="entry name" value="SCP DOMAIN-CONTAINING PROTEIN"/>
    <property type="match status" value="1"/>
</dbReference>
<dbReference type="EMBL" id="AJWJ01000227">
    <property type="protein sequence ID" value="KAF2073096.1"/>
    <property type="molecule type" value="Genomic_DNA"/>
</dbReference>
<dbReference type="InterPro" id="IPR014044">
    <property type="entry name" value="CAP_dom"/>
</dbReference>
<sequence>MKYLLSVVLLLLVSTTTTVYGYGEIDSDGNPNWFERESLTLANALRISPVAYKVHFMPTSIYSNLDAILTPSNFSSSVAPVYYNNTWNRLAKAHSYDMAVNNCFSHDDCNKTKSDTRVQYYLGGCTPNARAENIAYGTPTGIETNNLLICEASNDVCISDAGSTYSQIGHRINLMGSNYQVMGVGSYKVGSGYVYSTQNFGSKSCQGTVPNTPIHHGSHTFNVTGSSVIYIVSYYSTTAATSAKIYIDGTGFDLTRLYGTATQGFYVYKPSTYTACQNYAFEFKTATATFKFPETGSLTTATKSNACTASWTSTNVFSGTSTTSSTGSPTSTSATSSSSTSTSATSSSPTSTSATSSSPTSTSATSSSSSSSTSTPSPTPNPSSSSSSSSSSSTGTGGSSTGGPVDEPNNATKTFSNIYLVLIFSIFGLIVF</sequence>
<proteinExistence type="predicted"/>
<name>A0A8J4US28_9MYCE</name>
<reference evidence="4" key="1">
    <citation type="submission" date="2020-01" db="EMBL/GenBank/DDBJ databases">
        <title>Development of genomics and gene disruption for Polysphondylium violaceum indicates a role for the polyketide synthase stlB in stalk morphogenesis.</title>
        <authorList>
            <person name="Narita B."/>
            <person name="Kawabe Y."/>
            <person name="Kin K."/>
            <person name="Saito T."/>
            <person name="Gibbs R."/>
            <person name="Kuspa A."/>
            <person name="Muzny D."/>
            <person name="Queller D."/>
            <person name="Richards S."/>
            <person name="Strassman J."/>
            <person name="Sucgang R."/>
            <person name="Worley K."/>
            <person name="Schaap P."/>
        </authorList>
    </citation>
    <scope>NUCLEOTIDE SEQUENCE</scope>
    <source>
        <strain evidence="4">QSvi11</strain>
    </source>
</reference>
<feature type="chain" id="PRO_5035283011" description="SCP domain-containing protein" evidence="2">
    <location>
        <begin position="22"/>
        <end position="432"/>
    </location>
</feature>
<organism evidence="4 5">
    <name type="scientific">Polysphondylium violaceum</name>
    <dbReference type="NCBI Taxonomy" id="133409"/>
    <lineage>
        <taxon>Eukaryota</taxon>
        <taxon>Amoebozoa</taxon>
        <taxon>Evosea</taxon>
        <taxon>Eumycetozoa</taxon>
        <taxon>Dictyostelia</taxon>
        <taxon>Dictyosteliales</taxon>
        <taxon>Dictyosteliaceae</taxon>
        <taxon>Polysphondylium</taxon>
    </lineage>
</organism>
<dbReference type="PANTHER" id="PTHR31157">
    <property type="entry name" value="SCP DOMAIN-CONTAINING PROTEIN"/>
    <property type="match status" value="1"/>
</dbReference>
<dbReference type="Pfam" id="PF00188">
    <property type="entry name" value="CAP"/>
    <property type="match status" value="1"/>
</dbReference>
<dbReference type="AlphaFoldDB" id="A0A8J4US28"/>
<dbReference type="CDD" id="cd05379">
    <property type="entry name" value="CAP_bacterial"/>
    <property type="match status" value="1"/>
</dbReference>
<dbReference type="Proteomes" id="UP000695562">
    <property type="component" value="Unassembled WGS sequence"/>
</dbReference>
<evidence type="ECO:0000313" key="4">
    <source>
        <dbReference type="EMBL" id="KAF2073096.1"/>
    </source>
</evidence>
<dbReference type="Gene3D" id="3.40.33.10">
    <property type="entry name" value="CAP"/>
    <property type="match status" value="1"/>
</dbReference>
<gene>
    <name evidence="4" type="ORF">CYY_005591</name>
</gene>
<comment type="caution">
    <text evidence="4">The sequence shown here is derived from an EMBL/GenBank/DDBJ whole genome shotgun (WGS) entry which is preliminary data.</text>
</comment>
<evidence type="ECO:0000256" key="1">
    <source>
        <dbReference type="SAM" id="MobiDB-lite"/>
    </source>
</evidence>
<feature type="region of interest" description="Disordered" evidence="1">
    <location>
        <begin position="318"/>
        <end position="411"/>
    </location>
</feature>
<dbReference type="InterPro" id="IPR035940">
    <property type="entry name" value="CAP_sf"/>
</dbReference>
<feature type="domain" description="SCP" evidence="3">
    <location>
        <begin position="77"/>
        <end position="200"/>
    </location>
</feature>
<accession>A0A8J4US28</accession>
<evidence type="ECO:0000256" key="2">
    <source>
        <dbReference type="SAM" id="SignalP"/>
    </source>
</evidence>
<keyword evidence="2" id="KW-0732">Signal</keyword>
<keyword evidence="5" id="KW-1185">Reference proteome</keyword>
<dbReference type="SUPFAM" id="SSF55797">
    <property type="entry name" value="PR-1-like"/>
    <property type="match status" value="1"/>
</dbReference>
<evidence type="ECO:0000313" key="5">
    <source>
        <dbReference type="Proteomes" id="UP000695562"/>
    </source>
</evidence>
<dbReference type="OrthoDB" id="18777at2759"/>
<feature type="compositionally biased region" description="Low complexity" evidence="1">
    <location>
        <begin position="318"/>
        <end position="394"/>
    </location>
</feature>
<evidence type="ECO:0000259" key="3">
    <source>
        <dbReference type="Pfam" id="PF00188"/>
    </source>
</evidence>
<feature type="signal peptide" evidence="2">
    <location>
        <begin position="1"/>
        <end position="21"/>
    </location>
</feature>
<protein>
    <recommendedName>
        <fullName evidence="3">SCP domain-containing protein</fullName>
    </recommendedName>
</protein>